<evidence type="ECO:0008006" key="4">
    <source>
        <dbReference type="Google" id="ProtNLM"/>
    </source>
</evidence>
<name>A0AAD4HU88_9PEZI</name>
<accession>A0AAD4HU88</accession>
<evidence type="ECO:0000313" key="3">
    <source>
        <dbReference type="Proteomes" id="UP001197093"/>
    </source>
</evidence>
<gene>
    <name evidence="2" type="ORF">NEMBOFW57_010295</name>
</gene>
<dbReference type="EMBL" id="JAHCVI010000006">
    <property type="protein sequence ID" value="KAG7283937.1"/>
    <property type="molecule type" value="Genomic_DNA"/>
</dbReference>
<keyword evidence="1" id="KW-0732">Signal</keyword>
<evidence type="ECO:0000256" key="1">
    <source>
        <dbReference type="SAM" id="SignalP"/>
    </source>
</evidence>
<keyword evidence="3" id="KW-1185">Reference proteome</keyword>
<dbReference type="AlphaFoldDB" id="A0AAD4HU88"/>
<reference evidence="2" key="1">
    <citation type="submission" date="2023-02" db="EMBL/GenBank/DDBJ databases">
        <authorList>
            <person name="Palmer J.M."/>
        </authorList>
    </citation>
    <scope>NUCLEOTIDE SEQUENCE</scope>
    <source>
        <strain evidence="2">FW57</strain>
    </source>
</reference>
<organism evidence="2 3">
    <name type="scientific">Staphylotrichum longicolle</name>
    <dbReference type="NCBI Taxonomy" id="669026"/>
    <lineage>
        <taxon>Eukaryota</taxon>
        <taxon>Fungi</taxon>
        <taxon>Dikarya</taxon>
        <taxon>Ascomycota</taxon>
        <taxon>Pezizomycotina</taxon>
        <taxon>Sordariomycetes</taxon>
        <taxon>Sordariomycetidae</taxon>
        <taxon>Sordariales</taxon>
        <taxon>Chaetomiaceae</taxon>
        <taxon>Staphylotrichum</taxon>
    </lineage>
</organism>
<dbReference type="Proteomes" id="UP001197093">
    <property type="component" value="Unassembled WGS sequence"/>
</dbReference>
<feature type="signal peptide" evidence="1">
    <location>
        <begin position="1"/>
        <end position="22"/>
    </location>
</feature>
<proteinExistence type="predicted"/>
<dbReference type="Gene3D" id="2.60.120.260">
    <property type="entry name" value="Galactose-binding domain-like"/>
    <property type="match status" value="1"/>
</dbReference>
<evidence type="ECO:0000313" key="2">
    <source>
        <dbReference type="EMBL" id="KAG7283937.1"/>
    </source>
</evidence>
<feature type="chain" id="PRO_5041933280" description="CBM-cenC domain-containing protein" evidence="1">
    <location>
        <begin position="23"/>
        <end position="433"/>
    </location>
</feature>
<protein>
    <recommendedName>
        <fullName evidence="4">CBM-cenC domain-containing protein</fullName>
    </recommendedName>
</protein>
<comment type="caution">
    <text evidence="2">The sequence shown here is derived from an EMBL/GenBank/DDBJ whole genome shotgun (WGS) entry which is preliminary data.</text>
</comment>
<sequence length="433" mass="44868">MALLKSQLFALAAFVSFQTANAACAADNCYRALFPCPSPTAVVIASSFCATITSGGVTATNYPTRATAACGTAPDRYISACKCGPTCSASTTLATSTTTSASACTPTPSNGGLIYGDFECDGISPWSSSTVDSGFAIAAQTPGLTGKKSVQGQFVGNSQCRNTCSAGRIVYNPVAVTPGTAYKFTYATWVDRTTTGFIGFMVNGNGQRTIDVYDYPANQWNFIQHPWVSPAGTTSAQVIFEWYGPAGRIDTITFAPLSAYCGPNPPVGIMPDGEFECGPGGWTQQVPDPGCVAGVASTAGLIPTGQGIGAYGAYAWQASSATIPNPQNQELGVSARLISPSVPVTPGKRYLLAFTAYFSALNIGFLGVKINGNPVMTRDPADSGQNIKWFAPNQVFWTAPAGVTTATVTFEAVQSAAGLMAVDGVIFVEVAQN</sequence>